<dbReference type="InterPro" id="IPR002792">
    <property type="entry name" value="TRAM_dom"/>
</dbReference>
<keyword evidence="1" id="KW-0408">Iron</keyword>
<evidence type="ECO:0000259" key="8">
    <source>
        <dbReference type="PROSITE" id="PS50926"/>
    </source>
</evidence>
<dbReference type="PROSITE" id="PS01230">
    <property type="entry name" value="TRMA_1"/>
    <property type="match status" value="1"/>
</dbReference>
<feature type="active site" description="Nucleophile" evidence="6">
    <location>
        <position position="366"/>
    </location>
</feature>
<feature type="binding site" evidence="6">
    <location>
        <position position="272"/>
    </location>
    <ligand>
        <name>S-adenosyl-L-methionine</name>
        <dbReference type="ChEBI" id="CHEBI:59789"/>
    </ligand>
</feature>
<dbReference type="PROSITE" id="PS51687">
    <property type="entry name" value="SAM_MT_RNA_M5U"/>
    <property type="match status" value="1"/>
</dbReference>
<evidence type="ECO:0000256" key="6">
    <source>
        <dbReference type="PROSITE-ProRule" id="PRU01024"/>
    </source>
</evidence>
<evidence type="ECO:0000256" key="4">
    <source>
        <dbReference type="ARBA" id="ARBA00022691"/>
    </source>
</evidence>
<keyword evidence="3 6" id="KW-0808">Transferase</keyword>
<proteinExistence type="inferred from homology"/>
<keyword evidence="10" id="KW-1185">Reference proteome</keyword>
<dbReference type="InterPro" id="IPR030390">
    <property type="entry name" value="MeTrfase_TrmA_AS"/>
</dbReference>
<comment type="caution">
    <text evidence="9">The sequence shown here is derived from an EMBL/GenBank/DDBJ whole genome shotgun (WGS) entry which is preliminary data.</text>
</comment>
<dbReference type="GO" id="GO:0032259">
    <property type="term" value="P:methylation"/>
    <property type="evidence" value="ECO:0007669"/>
    <property type="project" value="UniProtKB-KW"/>
</dbReference>
<feature type="active site" evidence="7">
    <location>
        <position position="366"/>
    </location>
</feature>
<evidence type="ECO:0000256" key="3">
    <source>
        <dbReference type="ARBA" id="ARBA00022679"/>
    </source>
</evidence>
<dbReference type="InterPro" id="IPR029063">
    <property type="entry name" value="SAM-dependent_MTases_sf"/>
</dbReference>
<accession>A0ABT7AEH4</accession>
<dbReference type="PANTHER" id="PTHR11061">
    <property type="entry name" value="RNA M5U METHYLTRANSFERASE"/>
    <property type="match status" value="1"/>
</dbReference>
<dbReference type="PROSITE" id="PS50926">
    <property type="entry name" value="TRAM"/>
    <property type="match status" value="1"/>
</dbReference>
<keyword evidence="2 6" id="KW-0489">Methyltransferase</keyword>
<dbReference type="Gene3D" id="3.40.50.150">
    <property type="entry name" value="Vaccinia Virus protein VP39"/>
    <property type="match status" value="1"/>
</dbReference>
<dbReference type="InterPro" id="IPR012340">
    <property type="entry name" value="NA-bd_OB-fold"/>
</dbReference>
<dbReference type="SUPFAM" id="SSF53335">
    <property type="entry name" value="S-adenosyl-L-methionine-dependent methyltransferases"/>
    <property type="match status" value="1"/>
</dbReference>
<protein>
    <submittedName>
        <fullName evidence="9">RNA methyltransferase</fullName>
    </submittedName>
</protein>
<gene>
    <name evidence="9" type="ORF">QNA08_05960</name>
</gene>
<feature type="binding site" evidence="6">
    <location>
        <position position="292"/>
    </location>
    <ligand>
        <name>S-adenosyl-L-methionine</name>
        <dbReference type="ChEBI" id="CHEBI:59789"/>
    </ligand>
</feature>
<evidence type="ECO:0000313" key="9">
    <source>
        <dbReference type="EMBL" id="MDJ1157774.1"/>
    </source>
</evidence>
<evidence type="ECO:0000256" key="5">
    <source>
        <dbReference type="ARBA" id="ARBA00023014"/>
    </source>
</evidence>
<dbReference type="Gene3D" id="2.40.50.1070">
    <property type="match status" value="1"/>
</dbReference>
<dbReference type="PANTHER" id="PTHR11061:SF49">
    <property type="entry name" value="23S RRNA (URACIL(1939)-C(5))-METHYLTRANSFERASE RLMD"/>
    <property type="match status" value="1"/>
</dbReference>
<dbReference type="CDD" id="cd02440">
    <property type="entry name" value="AdoMet_MTases"/>
    <property type="match status" value="1"/>
</dbReference>
<dbReference type="InterPro" id="IPR010280">
    <property type="entry name" value="U5_MeTrfase_fam"/>
</dbReference>
<evidence type="ECO:0000256" key="7">
    <source>
        <dbReference type="PROSITE-ProRule" id="PRU10015"/>
    </source>
</evidence>
<comment type="similarity">
    <text evidence="6">Belongs to the class I-like SAM-binding methyltransferase superfamily. RNA M5U methyltransferase family.</text>
</comment>
<sequence>MPERLTITRLGVRGDGIAETAGWTVYVPFALPGEVVTAEVAGERGRLLRVEEAGPGRREPECPLFTRCGGCAMQHLAETHYRAWKRDGVLVALQRAGLDAPVADLVDAHGEGRRRVTFHARRVDGETHIGFMAARSHALVPIEACPVLSPGLARAPAAALALARLLEGSGKPLDFQVTATTAGLDLDIRGLGAVKDILRQALVTAAERLDLARLSLHGEVLVERRPPAIAMGRAVVVPPAGGFLQATAAGEDALAERVTAACSKAKRIVDLFAGCGPFALRLAERAEVHAVEGSPEALVALDRAFRATPGLKRITTETRDLFRRPLLPPELDRFDAVVFDPPRAGAEAQARQIAASKVPLVVGVSCDVGTFTRDARLLVDAGMRLVEVVPVDQFRYSPHVEIVGIFRRPDSHARARGGRR</sequence>
<evidence type="ECO:0000313" key="10">
    <source>
        <dbReference type="Proteomes" id="UP001321492"/>
    </source>
</evidence>
<dbReference type="EMBL" id="JASJEV010000003">
    <property type="protein sequence ID" value="MDJ1157774.1"/>
    <property type="molecule type" value="Genomic_DNA"/>
</dbReference>
<name>A0ABT7AEH4_9HYPH</name>
<keyword evidence="1" id="KW-0004">4Fe-4S</keyword>
<evidence type="ECO:0000256" key="1">
    <source>
        <dbReference type="ARBA" id="ARBA00022485"/>
    </source>
</evidence>
<keyword evidence="1" id="KW-0479">Metal-binding</keyword>
<organism evidence="9 10">
    <name type="scientific">Chelatococcus albus</name>
    <dbReference type="NCBI Taxonomy" id="3047466"/>
    <lineage>
        <taxon>Bacteria</taxon>
        <taxon>Pseudomonadati</taxon>
        <taxon>Pseudomonadota</taxon>
        <taxon>Alphaproteobacteria</taxon>
        <taxon>Hyphomicrobiales</taxon>
        <taxon>Chelatococcaceae</taxon>
        <taxon>Chelatococcus</taxon>
    </lineage>
</organism>
<dbReference type="Gene3D" id="2.40.50.140">
    <property type="entry name" value="Nucleic acid-binding proteins"/>
    <property type="match status" value="1"/>
</dbReference>
<feature type="binding site" evidence="6">
    <location>
        <position position="245"/>
    </location>
    <ligand>
        <name>S-adenosyl-L-methionine</name>
        <dbReference type="ChEBI" id="CHEBI:59789"/>
    </ligand>
</feature>
<evidence type="ECO:0000256" key="2">
    <source>
        <dbReference type="ARBA" id="ARBA00022603"/>
    </source>
</evidence>
<reference evidence="9 10" key="1">
    <citation type="submission" date="2023-05" db="EMBL/GenBank/DDBJ databases">
        <title>Chelatococcus sp. nov., a moderately thermophilic bacterium isolated from hot spring microbial mat.</title>
        <authorList>
            <person name="Hu C.-J."/>
            <person name="Li W.-J."/>
        </authorList>
    </citation>
    <scope>NUCLEOTIDE SEQUENCE [LARGE SCALE GENOMIC DNA]</scope>
    <source>
        <strain evidence="9 10">SYSU G07232</strain>
    </source>
</reference>
<feature type="domain" description="TRAM" evidence="8">
    <location>
        <begin position="1"/>
        <end position="54"/>
    </location>
</feature>
<dbReference type="Proteomes" id="UP001321492">
    <property type="component" value="Unassembled WGS sequence"/>
</dbReference>
<feature type="binding site" evidence="6">
    <location>
        <position position="340"/>
    </location>
    <ligand>
        <name>S-adenosyl-L-methionine</name>
        <dbReference type="ChEBI" id="CHEBI:59789"/>
    </ligand>
</feature>
<dbReference type="GO" id="GO:0008168">
    <property type="term" value="F:methyltransferase activity"/>
    <property type="evidence" value="ECO:0007669"/>
    <property type="project" value="UniProtKB-KW"/>
</dbReference>
<keyword evidence="4 6" id="KW-0949">S-adenosyl-L-methionine</keyword>
<dbReference type="SUPFAM" id="SSF50249">
    <property type="entry name" value="Nucleic acid-binding proteins"/>
    <property type="match status" value="1"/>
</dbReference>
<dbReference type="RefSeq" id="WP_283739773.1">
    <property type="nucleotide sequence ID" value="NZ_JASJEV010000003.1"/>
</dbReference>
<keyword evidence="5" id="KW-0411">Iron-sulfur</keyword>